<dbReference type="InterPro" id="IPR039743">
    <property type="entry name" value="6GAL/EXGAL"/>
</dbReference>
<dbReference type="Gene3D" id="2.60.40.1180">
    <property type="entry name" value="Golgi alpha-mannosidase II"/>
    <property type="match status" value="1"/>
</dbReference>
<dbReference type="SUPFAM" id="SSF51011">
    <property type="entry name" value="Glycosyl hydrolase domain"/>
    <property type="match status" value="1"/>
</dbReference>
<dbReference type="EMBL" id="CP101118">
    <property type="protein sequence ID" value="WZF89293.1"/>
    <property type="molecule type" value="Genomic_DNA"/>
</dbReference>
<dbReference type="PANTHER" id="PTHR42767">
    <property type="entry name" value="ENDO-BETA-1,6-GALACTANASE"/>
    <property type="match status" value="1"/>
</dbReference>
<dbReference type="Gene3D" id="3.20.20.80">
    <property type="entry name" value="Glycosidases"/>
    <property type="match status" value="1"/>
</dbReference>
<evidence type="ECO:0000259" key="1">
    <source>
        <dbReference type="Pfam" id="PF17189"/>
    </source>
</evidence>
<keyword evidence="3" id="KW-1185">Reference proteome</keyword>
<accession>A0ABZ2W3I6</accession>
<dbReference type="InterPro" id="IPR017853">
    <property type="entry name" value="GH"/>
</dbReference>
<dbReference type="InterPro" id="IPR033452">
    <property type="entry name" value="GH30_C"/>
</dbReference>
<gene>
    <name evidence="2" type="ORF">NLK58_03510</name>
</gene>
<evidence type="ECO:0000313" key="2">
    <source>
        <dbReference type="EMBL" id="WZF89293.1"/>
    </source>
</evidence>
<evidence type="ECO:0000313" key="3">
    <source>
        <dbReference type="Proteomes" id="UP001475781"/>
    </source>
</evidence>
<sequence>MTVMSAPRKSTWIGFSGFLRLVTIASVLISGACFAASLETGSGKMDVPVTVRIDNAIEYQEIAGFGATTLAGIMLTENGLRDMLGATLRHQAIKAVYHDVGLTLGSLELWLEPANDNNDPMLINKDGFQWGTSNAMHDLLVRPARAYGFSNYSLGLKIDMRRELRWMEELRERDYSRYLQEVAEYVAAGVSHWQEITGAAPRLITLFNEPLSGNRELRGGSKQEVVDIIKSAGERLRAEGFARTRFIVPAEETVAKSIDTIESILADEDARSYIGALAYHAYPYDSAYSSVRRILQTSGRGLPDHDEIRIRQRLYELAAGYDIPVWMTETSEGPGRADYLFGSAENLRARANHIHDELVYANASAYFAMYDMWDRQSHDAHFKDRGIDFFSESSHIVLIDQKTSEIHISGIGFAIGHFARWITPGSLRIDAVSDNKLVKVVAFRSNRNNELVLVIINNGDFEADIDVSLENMGLRGAVNGEYSDTSNRWKKLAPLTPLNNTRFRLTVSPVSVTSLSTGIIELNDLPSLPGVSPARF</sequence>
<organism evidence="2 3">
    <name type="scientific">Marinobacter metalliresistant</name>
    <dbReference type="NCBI Taxonomy" id="2961995"/>
    <lineage>
        <taxon>Bacteria</taxon>
        <taxon>Pseudomonadati</taxon>
        <taxon>Pseudomonadota</taxon>
        <taxon>Gammaproteobacteria</taxon>
        <taxon>Pseudomonadales</taxon>
        <taxon>Marinobacteraceae</taxon>
        <taxon>Marinobacter</taxon>
    </lineage>
</organism>
<dbReference type="SUPFAM" id="SSF51445">
    <property type="entry name" value="(Trans)glycosidases"/>
    <property type="match status" value="1"/>
</dbReference>
<dbReference type="PANTHER" id="PTHR42767:SF1">
    <property type="entry name" value="ENDO-BETA-1,6-GALACTANASE-LIKE DOMAIN-CONTAINING PROTEIN"/>
    <property type="match status" value="1"/>
</dbReference>
<proteinExistence type="predicted"/>
<name>A0ABZ2W3I6_9GAMM</name>
<dbReference type="Proteomes" id="UP001475781">
    <property type="component" value="Chromosome"/>
</dbReference>
<dbReference type="RefSeq" id="WP_341582064.1">
    <property type="nucleotide sequence ID" value="NZ_CP101118.1"/>
</dbReference>
<feature type="domain" description="Glycosyl hydrolase family 30 beta sandwich" evidence="1">
    <location>
        <begin position="425"/>
        <end position="475"/>
    </location>
</feature>
<protein>
    <recommendedName>
        <fullName evidence="1">Glycosyl hydrolase family 30 beta sandwich domain-containing protein</fullName>
    </recommendedName>
</protein>
<dbReference type="InterPro" id="IPR013780">
    <property type="entry name" value="Glyco_hydro_b"/>
</dbReference>
<reference evidence="2 3" key="1">
    <citation type="submission" date="2022-07" db="EMBL/GenBank/DDBJ databases">
        <title>A copper resistant bacterium isolated from sediment samples of deep sea hydrothermal areas.</title>
        <authorList>
            <person name="Zeng X."/>
        </authorList>
    </citation>
    <scope>NUCLEOTIDE SEQUENCE [LARGE SCALE GENOMIC DNA]</scope>
    <source>
        <strain evidence="3">CuT 6</strain>
    </source>
</reference>
<dbReference type="Pfam" id="PF17189">
    <property type="entry name" value="Glyco_hydro_30C"/>
    <property type="match status" value="1"/>
</dbReference>